<evidence type="ECO:0000256" key="3">
    <source>
        <dbReference type="ARBA" id="ARBA00022840"/>
    </source>
</evidence>
<reference evidence="5" key="1">
    <citation type="submission" date="2018-08" db="EMBL/GenBank/DDBJ databases">
        <title>Murine metabolic-syndrome-specific gut microbial biobank.</title>
        <authorList>
            <person name="Liu C."/>
        </authorList>
    </citation>
    <scope>NUCLEOTIDE SEQUENCE [LARGE SCALE GENOMIC DNA]</scope>
    <source>
        <strain evidence="5">Z82</strain>
    </source>
</reference>
<dbReference type="SUPFAM" id="SSF52540">
    <property type="entry name" value="P-loop containing nucleoside triphosphate hydrolases"/>
    <property type="match status" value="1"/>
</dbReference>
<accession>A0A7C9KDB9</accession>
<dbReference type="AlphaFoldDB" id="A0A7C9KDB9"/>
<dbReference type="InterPro" id="IPR003593">
    <property type="entry name" value="AAA+_ATPase"/>
</dbReference>
<dbReference type="CDD" id="cd03230">
    <property type="entry name" value="ABC_DR_subfamily_A"/>
    <property type="match status" value="1"/>
</dbReference>
<dbReference type="EMBL" id="QWKH01000120">
    <property type="protein sequence ID" value="NBI35433.1"/>
    <property type="molecule type" value="Genomic_DNA"/>
</dbReference>
<dbReference type="PROSITE" id="PS50893">
    <property type="entry name" value="ABC_TRANSPORTER_2"/>
    <property type="match status" value="1"/>
</dbReference>
<feature type="domain" description="ABC transporter" evidence="4">
    <location>
        <begin position="2"/>
        <end position="234"/>
    </location>
</feature>
<proteinExistence type="predicted"/>
<name>A0A7C9KDB9_9BACT</name>
<protein>
    <submittedName>
        <fullName evidence="5">ABC transporter ATP-binding protein</fullName>
    </submittedName>
</protein>
<keyword evidence="2" id="KW-0547">Nucleotide-binding</keyword>
<dbReference type="PANTHER" id="PTHR42939:SF3">
    <property type="entry name" value="ABC TRANSPORTER ATP-BINDING COMPONENT"/>
    <property type="match status" value="1"/>
</dbReference>
<organism evidence="5">
    <name type="scientific">Muribaculaceae bacterium Z82</name>
    <dbReference type="NCBI Taxonomy" id="2304548"/>
    <lineage>
        <taxon>Bacteria</taxon>
        <taxon>Pseudomonadati</taxon>
        <taxon>Bacteroidota</taxon>
        <taxon>Bacteroidia</taxon>
        <taxon>Bacteroidales</taxon>
        <taxon>Muribaculaceae</taxon>
    </lineage>
</organism>
<keyword evidence="3 5" id="KW-0067">ATP-binding</keyword>
<dbReference type="GO" id="GO:0005524">
    <property type="term" value="F:ATP binding"/>
    <property type="evidence" value="ECO:0007669"/>
    <property type="project" value="UniProtKB-KW"/>
</dbReference>
<gene>
    <name evidence="5" type="ORF">D1639_10430</name>
</gene>
<sequence>MSNLLNVENLSKHYEGFDLQDISFAVPAGNVVGLVGSNGAGKSTTIKSILGLVRPSGGSIQLFGEETVGMPDSRFAQLRQRVGVVFDTCAFPAESTVDEVGRFMAACYRNWSTAKFNQLVERSALPRRKCVRELSRGMGMKLSLACALAAQPDLLILDEATAGLDPIARDEALNILREFVADESHAILMSSHITSDLDKLADYILCIDGGRMVFSVETDSITGLAGIAQCRQADLLAVAESGLYAPGTLRTLKQPLSTLVLVPDRFAFAQAFPNIPVEHADIDSFMNLTLKGELL</sequence>
<keyword evidence="1" id="KW-0813">Transport</keyword>
<evidence type="ECO:0000256" key="1">
    <source>
        <dbReference type="ARBA" id="ARBA00022448"/>
    </source>
</evidence>
<dbReference type="Gene3D" id="3.40.50.300">
    <property type="entry name" value="P-loop containing nucleotide triphosphate hydrolases"/>
    <property type="match status" value="1"/>
</dbReference>
<evidence type="ECO:0000256" key="2">
    <source>
        <dbReference type="ARBA" id="ARBA00022741"/>
    </source>
</evidence>
<comment type="caution">
    <text evidence="5">The sequence shown here is derived from an EMBL/GenBank/DDBJ whole genome shotgun (WGS) entry which is preliminary data.</text>
</comment>
<dbReference type="GO" id="GO:0016887">
    <property type="term" value="F:ATP hydrolysis activity"/>
    <property type="evidence" value="ECO:0007669"/>
    <property type="project" value="InterPro"/>
</dbReference>
<dbReference type="InterPro" id="IPR027417">
    <property type="entry name" value="P-loop_NTPase"/>
</dbReference>
<dbReference type="SMART" id="SM00382">
    <property type="entry name" value="AAA"/>
    <property type="match status" value="1"/>
</dbReference>
<dbReference type="InterPro" id="IPR051782">
    <property type="entry name" value="ABC_Transporter_VariousFunc"/>
</dbReference>
<dbReference type="Pfam" id="PF00005">
    <property type="entry name" value="ABC_tran"/>
    <property type="match status" value="1"/>
</dbReference>
<dbReference type="PANTHER" id="PTHR42939">
    <property type="entry name" value="ABC TRANSPORTER ATP-BINDING PROTEIN ALBC-RELATED"/>
    <property type="match status" value="1"/>
</dbReference>
<evidence type="ECO:0000259" key="4">
    <source>
        <dbReference type="PROSITE" id="PS50893"/>
    </source>
</evidence>
<evidence type="ECO:0000313" key="5">
    <source>
        <dbReference type="EMBL" id="NBI35433.1"/>
    </source>
</evidence>
<dbReference type="InterPro" id="IPR003439">
    <property type="entry name" value="ABC_transporter-like_ATP-bd"/>
</dbReference>